<gene>
    <name evidence="2" type="ORF">PG996_012499</name>
</gene>
<feature type="chain" id="PRO_5046616727" evidence="1">
    <location>
        <begin position="21"/>
        <end position="182"/>
    </location>
</feature>
<evidence type="ECO:0000313" key="2">
    <source>
        <dbReference type="EMBL" id="KAK8053198.1"/>
    </source>
</evidence>
<evidence type="ECO:0000256" key="1">
    <source>
        <dbReference type="SAM" id="SignalP"/>
    </source>
</evidence>
<feature type="signal peptide" evidence="1">
    <location>
        <begin position="1"/>
        <end position="20"/>
    </location>
</feature>
<accession>A0ABR1U2Z4</accession>
<evidence type="ECO:0000313" key="3">
    <source>
        <dbReference type="Proteomes" id="UP001446871"/>
    </source>
</evidence>
<sequence length="182" mass="19164">MYFVSKLAFVAAMAASVIQAAVIPPPSGGDPHTQLPALVRAENNNGFGSIDPDGIYRSYHVNGTVVDAARLTRAQIDTYLAAVEDFAGAERAGAERVHFDAVLAAAAVPEEQLLHPPPEVVPTDELAAKLEQVEKAAKGDGGAEKGELGACEVRLYCWSKQSKCTPHKCWCNGSICVGDDGS</sequence>
<organism evidence="2 3">
    <name type="scientific">Apiospora saccharicola</name>
    <dbReference type="NCBI Taxonomy" id="335842"/>
    <lineage>
        <taxon>Eukaryota</taxon>
        <taxon>Fungi</taxon>
        <taxon>Dikarya</taxon>
        <taxon>Ascomycota</taxon>
        <taxon>Pezizomycotina</taxon>
        <taxon>Sordariomycetes</taxon>
        <taxon>Xylariomycetidae</taxon>
        <taxon>Amphisphaeriales</taxon>
        <taxon>Apiosporaceae</taxon>
        <taxon>Apiospora</taxon>
    </lineage>
</organism>
<protein>
    <submittedName>
        <fullName evidence="2">Uncharacterized protein</fullName>
    </submittedName>
</protein>
<comment type="caution">
    <text evidence="2">The sequence shown here is derived from an EMBL/GenBank/DDBJ whole genome shotgun (WGS) entry which is preliminary data.</text>
</comment>
<name>A0ABR1U2Z4_9PEZI</name>
<reference evidence="2 3" key="1">
    <citation type="submission" date="2023-01" db="EMBL/GenBank/DDBJ databases">
        <title>Analysis of 21 Apiospora genomes using comparative genomics revels a genus with tremendous synthesis potential of carbohydrate active enzymes and secondary metabolites.</title>
        <authorList>
            <person name="Sorensen T."/>
        </authorList>
    </citation>
    <scope>NUCLEOTIDE SEQUENCE [LARGE SCALE GENOMIC DNA]</scope>
    <source>
        <strain evidence="2 3">CBS 83171</strain>
    </source>
</reference>
<dbReference type="EMBL" id="JAQQWM010000008">
    <property type="protein sequence ID" value="KAK8053198.1"/>
    <property type="molecule type" value="Genomic_DNA"/>
</dbReference>
<keyword evidence="1" id="KW-0732">Signal</keyword>
<dbReference type="Proteomes" id="UP001446871">
    <property type="component" value="Unassembled WGS sequence"/>
</dbReference>
<proteinExistence type="predicted"/>
<keyword evidence="3" id="KW-1185">Reference proteome</keyword>